<accession>A0A2S6HWF3</accession>
<evidence type="ECO:0000256" key="8">
    <source>
        <dbReference type="ARBA" id="ARBA00023136"/>
    </source>
</evidence>
<evidence type="ECO:0000256" key="6">
    <source>
        <dbReference type="ARBA" id="ARBA00022840"/>
    </source>
</evidence>
<protein>
    <submittedName>
        <fullName evidence="10">Monosaccharide ABC transporter ATP-binding protein (CUT2 family)</fullName>
    </submittedName>
</protein>
<comment type="caution">
    <text evidence="10">The sequence shown here is derived from an EMBL/GenBank/DDBJ whole genome shotgun (WGS) entry which is preliminary data.</text>
</comment>
<evidence type="ECO:0000256" key="7">
    <source>
        <dbReference type="ARBA" id="ARBA00022967"/>
    </source>
</evidence>
<keyword evidence="5" id="KW-0547">Nucleotide-binding</keyword>
<dbReference type="RefSeq" id="WP_104436250.1">
    <property type="nucleotide sequence ID" value="NZ_PTJA01000003.1"/>
</dbReference>
<organism evidence="10 11">
    <name type="scientific">Lacrimispora xylanisolvens</name>
    <dbReference type="NCBI Taxonomy" id="384636"/>
    <lineage>
        <taxon>Bacteria</taxon>
        <taxon>Bacillati</taxon>
        <taxon>Bacillota</taxon>
        <taxon>Clostridia</taxon>
        <taxon>Lachnospirales</taxon>
        <taxon>Lachnospiraceae</taxon>
        <taxon>Lacrimispora</taxon>
    </lineage>
</organism>
<dbReference type="CDD" id="cd03215">
    <property type="entry name" value="ABC_Carb_Monos_II"/>
    <property type="match status" value="1"/>
</dbReference>
<name>A0A2S6HWF3_9FIRM</name>
<dbReference type="EMBL" id="PTJA01000003">
    <property type="protein sequence ID" value="PPK82205.1"/>
    <property type="molecule type" value="Genomic_DNA"/>
</dbReference>
<keyword evidence="7" id="KW-1278">Translocase</keyword>
<dbReference type="GO" id="GO:0005524">
    <property type="term" value="F:ATP binding"/>
    <property type="evidence" value="ECO:0007669"/>
    <property type="project" value="UniProtKB-KW"/>
</dbReference>
<evidence type="ECO:0000256" key="4">
    <source>
        <dbReference type="ARBA" id="ARBA00022737"/>
    </source>
</evidence>
<sequence>MREKGEVVLEVRNMCKNFGSTIALNHVDFQIRKGEIRGLIGENGSGKSTVSSIIAGMQPATDGEMFYHGKPWKPKTMLEAAKAGIGMIVQEAGTIDNITVAENIFLGNAADFLKGPFVNRKAMTKAAAKALTDCGIDYINASYPTRLLDMQKRKLVEIAKVMSLNPEILIVDETTTALSQRGRDILYKIMHKLADAGKSVMIISHDMEEMMTHCDVLTILRDGEIIDNLDKQDFEDSKIKKLMVGREIQGNYYRNDNDTWSDEVVLKANYITTLNDLMCFNLELHKGEILGIGGLSDCGMHALGRALYGLDEVIDGEVVLTETNTVVKDSIIAFQHGMGYVSKNRDSESLELMAPVKENIQSTGYWKNIWKKPLIDFKKEKKYVTDQVESLSIKCRDINQPVRFLSGGNKQKVVFGKWIAADSSILILDCPTRGVDVGVKASMYQLMYEMKKQGKAIIMISEELPELIGMSDRLLIMRDGAVSGEFYRKDGLNEHDLINYMI</sequence>
<proteinExistence type="predicted"/>
<evidence type="ECO:0000313" key="10">
    <source>
        <dbReference type="EMBL" id="PPK82205.1"/>
    </source>
</evidence>
<dbReference type="OrthoDB" id="9801987at2"/>
<gene>
    <name evidence="10" type="ORF">BXY41_103421</name>
</gene>
<keyword evidence="8" id="KW-0472">Membrane</keyword>
<dbReference type="SUPFAM" id="SSF52540">
    <property type="entry name" value="P-loop containing nucleoside triphosphate hydrolases"/>
    <property type="match status" value="2"/>
</dbReference>
<keyword evidence="11" id="KW-1185">Reference proteome</keyword>
<keyword evidence="4" id="KW-0677">Repeat</keyword>
<dbReference type="PROSITE" id="PS50893">
    <property type="entry name" value="ABC_TRANSPORTER_2"/>
    <property type="match status" value="2"/>
</dbReference>
<dbReference type="Gene3D" id="3.40.50.300">
    <property type="entry name" value="P-loop containing nucleotide triphosphate hydrolases"/>
    <property type="match status" value="2"/>
</dbReference>
<dbReference type="InterPro" id="IPR050107">
    <property type="entry name" value="ABC_carbohydrate_import_ATPase"/>
</dbReference>
<dbReference type="CDD" id="cd03216">
    <property type="entry name" value="ABC_Carb_Monos_I"/>
    <property type="match status" value="1"/>
</dbReference>
<dbReference type="InterPro" id="IPR017871">
    <property type="entry name" value="ABC_transporter-like_CS"/>
</dbReference>
<keyword evidence="1" id="KW-0813">Transport</keyword>
<evidence type="ECO:0000256" key="1">
    <source>
        <dbReference type="ARBA" id="ARBA00022448"/>
    </source>
</evidence>
<keyword evidence="3" id="KW-0762">Sugar transport</keyword>
<evidence type="ECO:0000256" key="3">
    <source>
        <dbReference type="ARBA" id="ARBA00022597"/>
    </source>
</evidence>
<dbReference type="PROSITE" id="PS00211">
    <property type="entry name" value="ABC_TRANSPORTER_1"/>
    <property type="match status" value="1"/>
</dbReference>
<dbReference type="InterPro" id="IPR003593">
    <property type="entry name" value="AAA+_ATPase"/>
</dbReference>
<dbReference type="InterPro" id="IPR003439">
    <property type="entry name" value="ABC_transporter-like_ATP-bd"/>
</dbReference>
<feature type="domain" description="ABC transporter" evidence="9">
    <location>
        <begin position="9"/>
        <end position="247"/>
    </location>
</feature>
<dbReference type="PANTHER" id="PTHR43790:SF3">
    <property type="entry name" value="D-ALLOSE IMPORT ATP-BINDING PROTEIN ALSA-RELATED"/>
    <property type="match status" value="1"/>
</dbReference>
<reference evidence="10 11" key="1">
    <citation type="submission" date="2018-02" db="EMBL/GenBank/DDBJ databases">
        <title>Genomic Encyclopedia of Archaeal and Bacterial Type Strains, Phase II (KMG-II): from individual species to whole genera.</title>
        <authorList>
            <person name="Goeker M."/>
        </authorList>
    </citation>
    <scope>NUCLEOTIDE SEQUENCE [LARGE SCALE GENOMIC DNA]</scope>
    <source>
        <strain evidence="10 11">DSM 3808</strain>
    </source>
</reference>
<dbReference type="Proteomes" id="UP000237749">
    <property type="component" value="Unassembled WGS sequence"/>
</dbReference>
<dbReference type="SMART" id="SM00382">
    <property type="entry name" value="AAA"/>
    <property type="match status" value="1"/>
</dbReference>
<dbReference type="InterPro" id="IPR027417">
    <property type="entry name" value="P-loop_NTPase"/>
</dbReference>
<evidence type="ECO:0000256" key="2">
    <source>
        <dbReference type="ARBA" id="ARBA00022475"/>
    </source>
</evidence>
<dbReference type="GO" id="GO:0016887">
    <property type="term" value="F:ATP hydrolysis activity"/>
    <property type="evidence" value="ECO:0007669"/>
    <property type="project" value="InterPro"/>
</dbReference>
<dbReference type="PANTHER" id="PTHR43790">
    <property type="entry name" value="CARBOHYDRATE TRANSPORT ATP-BINDING PROTEIN MG119-RELATED"/>
    <property type="match status" value="1"/>
</dbReference>
<evidence type="ECO:0000313" key="11">
    <source>
        <dbReference type="Proteomes" id="UP000237749"/>
    </source>
</evidence>
<feature type="domain" description="ABC transporter" evidence="9">
    <location>
        <begin position="260"/>
        <end position="502"/>
    </location>
</feature>
<evidence type="ECO:0000259" key="9">
    <source>
        <dbReference type="PROSITE" id="PS50893"/>
    </source>
</evidence>
<keyword evidence="2" id="KW-1003">Cell membrane</keyword>
<dbReference type="AlphaFoldDB" id="A0A2S6HWF3"/>
<keyword evidence="6 10" id="KW-0067">ATP-binding</keyword>
<dbReference type="Pfam" id="PF00005">
    <property type="entry name" value="ABC_tran"/>
    <property type="match status" value="2"/>
</dbReference>
<evidence type="ECO:0000256" key="5">
    <source>
        <dbReference type="ARBA" id="ARBA00022741"/>
    </source>
</evidence>